<protein>
    <submittedName>
        <fullName evidence="4">N-acetyltransferase</fullName>
    </submittedName>
</protein>
<name>A0A917F151_9ACTN</name>
<keyword evidence="2" id="KW-0012">Acyltransferase</keyword>
<gene>
    <name evidence="4" type="ORF">GCM10011519_05010</name>
</gene>
<feature type="domain" description="N-acetyltransferase" evidence="3">
    <location>
        <begin position="1"/>
        <end position="140"/>
    </location>
</feature>
<dbReference type="InterPro" id="IPR050832">
    <property type="entry name" value="Bact_Acetyltransf"/>
</dbReference>
<evidence type="ECO:0000313" key="5">
    <source>
        <dbReference type="Proteomes" id="UP000649179"/>
    </source>
</evidence>
<proteinExistence type="predicted"/>
<dbReference type="Proteomes" id="UP000649179">
    <property type="component" value="Unassembled WGS sequence"/>
</dbReference>
<sequence>MGLDTEFDTAPDPVEVLAGRFARILGDPQVLALVAGERGSTDSTTGFALLTLRPTVWHDGPVAQLEELYVVPDRRGRGTGSALVADARRRLRDRGCPEVHANVDEVDHDARRFYERHGFVNVERESDGRILCFVARTEAGRQ</sequence>
<evidence type="ECO:0000256" key="2">
    <source>
        <dbReference type="ARBA" id="ARBA00023315"/>
    </source>
</evidence>
<comment type="caution">
    <text evidence="4">The sequence shown here is derived from an EMBL/GenBank/DDBJ whole genome shotgun (WGS) entry which is preliminary data.</text>
</comment>
<dbReference type="SUPFAM" id="SSF55729">
    <property type="entry name" value="Acyl-CoA N-acyltransferases (Nat)"/>
    <property type="match status" value="1"/>
</dbReference>
<keyword evidence="1" id="KW-0808">Transferase</keyword>
<dbReference type="Pfam" id="PF00583">
    <property type="entry name" value="Acetyltransf_1"/>
    <property type="match status" value="1"/>
</dbReference>
<dbReference type="InterPro" id="IPR000182">
    <property type="entry name" value="GNAT_dom"/>
</dbReference>
<dbReference type="EMBL" id="BMKQ01000001">
    <property type="protein sequence ID" value="GGF34525.1"/>
    <property type="molecule type" value="Genomic_DNA"/>
</dbReference>
<dbReference type="InterPro" id="IPR016181">
    <property type="entry name" value="Acyl_CoA_acyltransferase"/>
</dbReference>
<dbReference type="Gene3D" id="3.40.630.30">
    <property type="match status" value="1"/>
</dbReference>
<evidence type="ECO:0000256" key="1">
    <source>
        <dbReference type="ARBA" id="ARBA00022679"/>
    </source>
</evidence>
<dbReference type="PROSITE" id="PS51186">
    <property type="entry name" value="GNAT"/>
    <property type="match status" value="1"/>
</dbReference>
<reference evidence="4" key="1">
    <citation type="journal article" date="2014" name="Int. J. Syst. Evol. Microbiol.">
        <title>Complete genome sequence of Corynebacterium casei LMG S-19264T (=DSM 44701T), isolated from a smear-ripened cheese.</title>
        <authorList>
            <consortium name="US DOE Joint Genome Institute (JGI-PGF)"/>
            <person name="Walter F."/>
            <person name="Albersmeier A."/>
            <person name="Kalinowski J."/>
            <person name="Ruckert C."/>
        </authorList>
    </citation>
    <scope>NUCLEOTIDE SEQUENCE</scope>
    <source>
        <strain evidence="4">CGMCC 1.16067</strain>
    </source>
</reference>
<dbReference type="AlphaFoldDB" id="A0A917F151"/>
<dbReference type="PANTHER" id="PTHR43877">
    <property type="entry name" value="AMINOALKYLPHOSPHONATE N-ACETYLTRANSFERASE-RELATED-RELATED"/>
    <property type="match status" value="1"/>
</dbReference>
<dbReference type="GO" id="GO:0016747">
    <property type="term" value="F:acyltransferase activity, transferring groups other than amino-acyl groups"/>
    <property type="evidence" value="ECO:0007669"/>
    <property type="project" value="InterPro"/>
</dbReference>
<reference evidence="4" key="2">
    <citation type="submission" date="2020-09" db="EMBL/GenBank/DDBJ databases">
        <authorList>
            <person name="Sun Q."/>
            <person name="Zhou Y."/>
        </authorList>
    </citation>
    <scope>NUCLEOTIDE SEQUENCE</scope>
    <source>
        <strain evidence="4">CGMCC 1.16067</strain>
    </source>
</reference>
<dbReference type="CDD" id="cd04301">
    <property type="entry name" value="NAT_SF"/>
    <property type="match status" value="1"/>
</dbReference>
<keyword evidence="5" id="KW-1185">Reference proteome</keyword>
<evidence type="ECO:0000313" key="4">
    <source>
        <dbReference type="EMBL" id="GGF34525.1"/>
    </source>
</evidence>
<accession>A0A917F151</accession>
<organism evidence="4 5">
    <name type="scientific">Marmoricola endophyticus</name>
    <dbReference type="NCBI Taxonomy" id="2040280"/>
    <lineage>
        <taxon>Bacteria</taxon>
        <taxon>Bacillati</taxon>
        <taxon>Actinomycetota</taxon>
        <taxon>Actinomycetes</taxon>
        <taxon>Propionibacteriales</taxon>
        <taxon>Nocardioidaceae</taxon>
        <taxon>Marmoricola</taxon>
    </lineage>
</organism>
<evidence type="ECO:0000259" key="3">
    <source>
        <dbReference type="PROSITE" id="PS51186"/>
    </source>
</evidence>